<dbReference type="FunFam" id="3.30.160.20:FF:000007">
    <property type="entry name" value="Double-stranded RNA-binding protein Staufen homolog 1"/>
    <property type="match status" value="1"/>
</dbReference>
<evidence type="ECO:0000256" key="3">
    <source>
        <dbReference type="ARBA" id="ARBA00022737"/>
    </source>
</evidence>
<dbReference type="PANTHER" id="PTHR46205:SF3">
    <property type="entry name" value="LOQUACIOUS, ISOFORM B"/>
    <property type="match status" value="1"/>
</dbReference>
<name>A0AAV2HET2_LYMST</name>
<dbReference type="InterPro" id="IPR014720">
    <property type="entry name" value="dsRBD_dom"/>
</dbReference>
<evidence type="ECO:0000313" key="8">
    <source>
        <dbReference type="Proteomes" id="UP001497497"/>
    </source>
</evidence>
<reference evidence="7 8" key="1">
    <citation type="submission" date="2024-04" db="EMBL/GenBank/DDBJ databases">
        <authorList>
            <consortium name="Genoscope - CEA"/>
            <person name="William W."/>
        </authorList>
    </citation>
    <scope>NUCLEOTIDE SEQUENCE [LARGE SCALE GENOMIC DNA]</scope>
</reference>
<feature type="domain" description="DRBM" evidence="6">
    <location>
        <begin position="267"/>
        <end position="335"/>
    </location>
</feature>
<keyword evidence="2" id="KW-0963">Cytoplasm</keyword>
<dbReference type="GO" id="GO:0016442">
    <property type="term" value="C:RISC complex"/>
    <property type="evidence" value="ECO:0007669"/>
    <property type="project" value="TreeGrafter"/>
</dbReference>
<dbReference type="GO" id="GO:0030422">
    <property type="term" value="P:siRNA processing"/>
    <property type="evidence" value="ECO:0007669"/>
    <property type="project" value="TreeGrafter"/>
</dbReference>
<dbReference type="PROSITE" id="PS50137">
    <property type="entry name" value="DS_RBD"/>
    <property type="match status" value="3"/>
</dbReference>
<dbReference type="InterPro" id="IPR051247">
    <property type="entry name" value="RLC_Component"/>
</dbReference>
<keyword evidence="4 5" id="KW-0694">RNA-binding</keyword>
<dbReference type="GO" id="GO:0005737">
    <property type="term" value="C:cytoplasm"/>
    <property type="evidence" value="ECO:0007669"/>
    <property type="project" value="UniProtKB-SubCell"/>
</dbReference>
<comment type="caution">
    <text evidence="7">The sequence shown here is derived from an EMBL/GenBank/DDBJ whole genome shotgun (WGS) entry which is preliminary data.</text>
</comment>
<evidence type="ECO:0000313" key="7">
    <source>
        <dbReference type="EMBL" id="CAL1530964.1"/>
    </source>
</evidence>
<dbReference type="GO" id="GO:0035197">
    <property type="term" value="F:siRNA binding"/>
    <property type="evidence" value="ECO:0007669"/>
    <property type="project" value="TreeGrafter"/>
</dbReference>
<evidence type="ECO:0000256" key="4">
    <source>
        <dbReference type="ARBA" id="ARBA00022884"/>
    </source>
</evidence>
<protein>
    <recommendedName>
        <fullName evidence="6">DRBM domain-containing protein</fullName>
    </recommendedName>
</protein>
<evidence type="ECO:0000256" key="1">
    <source>
        <dbReference type="ARBA" id="ARBA00004496"/>
    </source>
</evidence>
<dbReference type="InterPro" id="IPR032478">
    <property type="entry name" value="Staufen_C"/>
</dbReference>
<organism evidence="7 8">
    <name type="scientific">Lymnaea stagnalis</name>
    <name type="common">Great pond snail</name>
    <name type="synonym">Helix stagnalis</name>
    <dbReference type="NCBI Taxonomy" id="6523"/>
    <lineage>
        <taxon>Eukaryota</taxon>
        <taxon>Metazoa</taxon>
        <taxon>Spiralia</taxon>
        <taxon>Lophotrochozoa</taxon>
        <taxon>Mollusca</taxon>
        <taxon>Gastropoda</taxon>
        <taxon>Heterobranchia</taxon>
        <taxon>Euthyneura</taxon>
        <taxon>Panpulmonata</taxon>
        <taxon>Hygrophila</taxon>
        <taxon>Lymnaeoidea</taxon>
        <taxon>Lymnaeidae</taxon>
        <taxon>Lymnaea</taxon>
    </lineage>
</organism>
<keyword evidence="3" id="KW-0677">Repeat</keyword>
<dbReference type="PANTHER" id="PTHR46205">
    <property type="entry name" value="LOQUACIOUS, ISOFORM B"/>
    <property type="match status" value="1"/>
</dbReference>
<dbReference type="CDD" id="cd19862">
    <property type="entry name" value="DSRM_PRKRA-like_rpt1"/>
    <property type="match status" value="1"/>
</dbReference>
<dbReference type="Pfam" id="PF16482">
    <property type="entry name" value="Staufen_C"/>
    <property type="match status" value="1"/>
</dbReference>
<keyword evidence="8" id="KW-1185">Reference proteome</keyword>
<dbReference type="Pfam" id="PF00035">
    <property type="entry name" value="dsrm"/>
    <property type="match status" value="2"/>
</dbReference>
<dbReference type="Proteomes" id="UP001497497">
    <property type="component" value="Unassembled WGS sequence"/>
</dbReference>
<dbReference type="AlphaFoldDB" id="A0AAV2HET2"/>
<feature type="domain" description="DRBM" evidence="6">
    <location>
        <begin position="8"/>
        <end position="76"/>
    </location>
</feature>
<gene>
    <name evidence="7" type="ORF">GSLYS_00005089001</name>
</gene>
<evidence type="ECO:0000259" key="6">
    <source>
        <dbReference type="PROSITE" id="PS50137"/>
    </source>
</evidence>
<accession>A0AAV2HET2</accession>
<dbReference type="Gene3D" id="3.30.160.20">
    <property type="match status" value="3"/>
</dbReference>
<sequence length="338" mass="37213">MTVPPGKTPISYLQEYATKHAITPQYDLIANEGAVHEPTFIMRVTVGDNAVATGKGSSKKKAKHAAAQNALNILLGVTNGQEEIKEEPTLIRFCSINKILKQAYSLILSTAPTPNKEEDVGNPIGELQEFTQKKLLKPPIYEFVTEQGPPHAREFICNIKLGKFTDKGTGRSKKTAKRMAAANMLAQLKALSQDKEAEKQLEDSDEDEEIPLGFEKSTFTGLKQSKGKAKPVNPQSALEIQRFYEKVMIAGGKQIRGQGQTLTPPTNYCQMLQEIAEVQRFEVQYFDIKDDSAMGLNQCLVQLSTAPVAVCQGTGPIMDEAHANAAHNALHYLRIMIK</sequence>
<evidence type="ECO:0000256" key="5">
    <source>
        <dbReference type="PROSITE-ProRule" id="PRU00266"/>
    </source>
</evidence>
<dbReference type="GO" id="GO:0003725">
    <property type="term" value="F:double-stranded RNA binding"/>
    <property type="evidence" value="ECO:0007669"/>
    <property type="project" value="TreeGrafter"/>
</dbReference>
<dbReference type="CDD" id="cd19864">
    <property type="entry name" value="DSRM_PRKRA-like_rpt3"/>
    <property type="match status" value="1"/>
</dbReference>
<dbReference type="GO" id="GO:0005634">
    <property type="term" value="C:nucleus"/>
    <property type="evidence" value="ECO:0007669"/>
    <property type="project" value="TreeGrafter"/>
</dbReference>
<comment type="subcellular location">
    <subcellularLocation>
        <location evidence="1">Cytoplasm</location>
    </subcellularLocation>
</comment>
<evidence type="ECO:0000256" key="2">
    <source>
        <dbReference type="ARBA" id="ARBA00022490"/>
    </source>
</evidence>
<dbReference type="GO" id="GO:0070578">
    <property type="term" value="C:RISC-loading complex"/>
    <property type="evidence" value="ECO:0007669"/>
    <property type="project" value="TreeGrafter"/>
</dbReference>
<feature type="domain" description="DRBM" evidence="6">
    <location>
        <begin position="122"/>
        <end position="190"/>
    </location>
</feature>
<proteinExistence type="predicted"/>
<dbReference type="FunFam" id="3.30.160.20:FF:000005">
    <property type="entry name" value="Putative double-stranded RNA-specific adenosine deaminase"/>
    <property type="match status" value="1"/>
</dbReference>
<dbReference type="SMART" id="SM00358">
    <property type="entry name" value="DSRM"/>
    <property type="match status" value="3"/>
</dbReference>
<dbReference type="EMBL" id="CAXITT010000078">
    <property type="protein sequence ID" value="CAL1530964.1"/>
    <property type="molecule type" value="Genomic_DNA"/>
</dbReference>
<dbReference type="GO" id="GO:0070920">
    <property type="term" value="P:regulation of regulatory ncRNA processing"/>
    <property type="evidence" value="ECO:0007669"/>
    <property type="project" value="TreeGrafter"/>
</dbReference>
<dbReference type="SUPFAM" id="SSF54768">
    <property type="entry name" value="dsRNA-binding domain-like"/>
    <property type="match status" value="3"/>
</dbReference>